<evidence type="ECO:0000313" key="1">
    <source>
        <dbReference type="EMBL" id="BBH00297.1"/>
    </source>
</evidence>
<dbReference type="Pfam" id="PF20431">
    <property type="entry name" value="E_motif"/>
    <property type="match status" value="1"/>
</dbReference>
<dbReference type="InterPro" id="IPR011990">
    <property type="entry name" value="TPR-like_helical_dom_sf"/>
</dbReference>
<reference evidence="1" key="1">
    <citation type="journal article" date="2019" name="Science">
        <title>Mutation of a bHLH transcription factor allowed almond domestication.</title>
        <authorList>
            <person name="Sanchez-Perez R."/>
            <person name="Pavan S."/>
            <person name="Mazzeo R."/>
            <person name="Moldovan C."/>
            <person name="Aiese Cigliano R."/>
            <person name="Del Cueto J."/>
            <person name="Ricciardi F."/>
            <person name="Lotti C."/>
            <person name="Ricciardi L."/>
            <person name="Dicenta F."/>
            <person name="Lopez-Marques R.L."/>
            <person name="Lindberg Moller B."/>
        </authorList>
    </citation>
    <scope>NUCLEOTIDE SEQUENCE</scope>
</reference>
<gene>
    <name evidence="1" type="ORF">Prudu_010249</name>
</gene>
<dbReference type="Gene3D" id="1.25.40.10">
    <property type="entry name" value="Tetratricopeptide repeat domain"/>
    <property type="match status" value="1"/>
</dbReference>
<dbReference type="AlphaFoldDB" id="A0A4Y1R8N3"/>
<dbReference type="GO" id="GO:0009451">
    <property type="term" value="P:RNA modification"/>
    <property type="evidence" value="ECO:0007669"/>
    <property type="project" value="InterPro"/>
</dbReference>
<dbReference type="PANTHER" id="PTHR47926">
    <property type="entry name" value="PENTATRICOPEPTIDE REPEAT-CONTAINING PROTEIN"/>
    <property type="match status" value="1"/>
</dbReference>
<name>A0A4Y1R8N3_PRUDU</name>
<proteinExistence type="predicted"/>
<dbReference type="PANTHER" id="PTHR47926:SF391">
    <property type="entry name" value="TETRATRICOPEPTIDE-LIKE HELICAL DOMAIN SUPERFAMILY"/>
    <property type="match status" value="1"/>
</dbReference>
<dbReference type="GO" id="GO:0003723">
    <property type="term" value="F:RNA binding"/>
    <property type="evidence" value="ECO:0007669"/>
    <property type="project" value="InterPro"/>
</dbReference>
<accession>A0A4Y1R8N3</accession>
<organism evidence="1">
    <name type="scientific">Prunus dulcis</name>
    <name type="common">Almond</name>
    <name type="synonym">Amygdalus dulcis</name>
    <dbReference type="NCBI Taxonomy" id="3755"/>
    <lineage>
        <taxon>Eukaryota</taxon>
        <taxon>Viridiplantae</taxon>
        <taxon>Streptophyta</taxon>
        <taxon>Embryophyta</taxon>
        <taxon>Tracheophyta</taxon>
        <taxon>Spermatophyta</taxon>
        <taxon>Magnoliopsida</taxon>
        <taxon>eudicotyledons</taxon>
        <taxon>Gunneridae</taxon>
        <taxon>Pentapetalae</taxon>
        <taxon>rosids</taxon>
        <taxon>fabids</taxon>
        <taxon>Rosales</taxon>
        <taxon>Rosaceae</taxon>
        <taxon>Amygdaloideae</taxon>
        <taxon>Amygdaleae</taxon>
        <taxon>Prunus</taxon>
    </lineage>
</organism>
<dbReference type="InterPro" id="IPR046848">
    <property type="entry name" value="E_motif"/>
</dbReference>
<protein>
    <submittedName>
        <fullName evidence="1">Tetratricopeptide repeat-like superfamily protein</fullName>
    </submittedName>
</protein>
<dbReference type="InterPro" id="IPR046960">
    <property type="entry name" value="PPR_At4g14850-like_plant"/>
</dbReference>
<dbReference type="EMBL" id="AP019299">
    <property type="protein sequence ID" value="BBH00297.1"/>
    <property type="molecule type" value="Genomic_DNA"/>
</dbReference>
<sequence>MEIEPNAIVWRTLLGACRVHGNVELGRRANERLLEMRRDESGDFVLLSNIYASRGEWHGVEEVRKLMDDSGVKKEPGCSLIETDNSDLMHFLFDSRPRSI</sequence>